<dbReference type="EMBL" id="VFMM01000001">
    <property type="protein sequence ID" value="TQJ17710.1"/>
    <property type="molecule type" value="Genomic_DNA"/>
</dbReference>
<evidence type="ECO:0000313" key="3">
    <source>
        <dbReference type="Proteomes" id="UP000316298"/>
    </source>
</evidence>
<organism evidence="2 3">
    <name type="scientific">Kribbella jejuensis</name>
    <dbReference type="NCBI Taxonomy" id="236068"/>
    <lineage>
        <taxon>Bacteria</taxon>
        <taxon>Bacillati</taxon>
        <taxon>Actinomycetota</taxon>
        <taxon>Actinomycetes</taxon>
        <taxon>Propionibacteriales</taxon>
        <taxon>Kribbellaceae</taxon>
        <taxon>Kribbella</taxon>
    </lineage>
</organism>
<dbReference type="InterPro" id="IPR011944">
    <property type="entry name" value="Steroid_delta5-4_isomerase"/>
</dbReference>
<comment type="caution">
    <text evidence="2">The sequence shown here is derived from an EMBL/GenBank/DDBJ whole genome shotgun (WGS) entry which is preliminary data.</text>
</comment>
<dbReference type="InterPro" id="IPR027843">
    <property type="entry name" value="DUF4440"/>
</dbReference>
<proteinExistence type="predicted"/>
<reference evidence="2 3" key="1">
    <citation type="submission" date="2019-06" db="EMBL/GenBank/DDBJ databases">
        <title>Sequencing the genomes of 1000 actinobacteria strains.</title>
        <authorList>
            <person name="Klenk H.-P."/>
        </authorList>
    </citation>
    <scope>NUCLEOTIDE SEQUENCE [LARGE SCALE GENOMIC DNA]</scope>
    <source>
        <strain evidence="2 3">DSM 17305</strain>
    </source>
</reference>
<dbReference type="OrthoDB" id="582586at2"/>
<name>A0A542EQU2_9ACTN</name>
<dbReference type="RefSeq" id="WP_141854354.1">
    <property type="nucleotide sequence ID" value="NZ_BAAAKA010000051.1"/>
</dbReference>
<sequence length="141" mass="15795">MEQTRILAVLDRLAAAWERGDAAAYGREFTADASYVTYVGTVYRGRDDLAAGHAALFGKFLKGTRMFAEVVEVRLYDARTAVVVTRGDVGKKRPRRLSKVQTFTLVLEDDGEWRIAAFQNTKHHTLMEAVSFRMLPASAPR</sequence>
<dbReference type="NCBIfam" id="TIGR02246">
    <property type="entry name" value="SgcJ/EcaC family oxidoreductase"/>
    <property type="match status" value="1"/>
</dbReference>
<gene>
    <name evidence="2" type="ORF">FB475_1836</name>
</gene>
<feature type="domain" description="DUF4440" evidence="1">
    <location>
        <begin position="6"/>
        <end position="115"/>
    </location>
</feature>
<dbReference type="Gene3D" id="3.10.450.50">
    <property type="match status" value="1"/>
</dbReference>
<dbReference type="InterPro" id="IPR032710">
    <property type="entry name" value="NTF2-like_dom_sf"/>
</dbReference>
<dbReference type="SUPFAM" id="SSF54427">
    <property type="entry name" value="NTF2-like"/>
    <property type="match status" value="1"/>
</dbReference>
<keyword evidence="3" id="KW-1185">Reference proteome</keyword>
<dbReference type="Pfam" id="PF14534">
    <property type="entry name" value="DUF4440"/>
    <property type="match status" value="1"/>
</dbReference>
<dbReference type="AlphaFoldDB" id="A0A542EQU2"/>
<evidence type="ECO:0000313" key="2">
    <source>
        <dbReference type="EMBL" id="TQJ17710.1"/>
    </source>
</evidence>
<protein>
    <submittedName>
        <fullName evidence="2">Uncharacterized protein (TIGR02246 family)</fullName>
    </submittedName>
</protein>
<evidence type="ECO:0000259" key="1">
    <source>
        <dbReference type="Pfam" id="PF14534"/>
    </source>
</evidence>
<dbReference type="Proteomes" id="UP000316298">
    <property type="component" value="Unassembled WGS sequence"/>
</dbReference>
<accession>A0A542EQU2</accession>